<dbReference type="SUPFAM" id="SSF69179">
    <property type="entry name" value="Integrin domains"/>
    <property type="match status" value="3"/>
</dbReference>
<feature type="repeat" description="FG-GAP" evidence="16">
    <location>
        <begin position="188"/>
        <end position="240"/>
    </location>
</feature>
<evidence type="ECO:0000256" key="17">
    <source>
        <dbReference type="RuleBase" id="RU003762"/>
    </source>
</evidence>
<keyword evidence="15" id="KW-0325">Glycoprotein</keyword>
<dbReference type="SUPFAM" id="SSF69318">
    <property type="entry name" value="Integrin alpha N-terminal domain"/>
    <property type="match status" value="1"/>
</dbReference>
<evidence type="ECO:0000256" key="4">
    <source>
        <dbReference type="ARBA" id="ARBA00022692"/>
    </source>
</evidence>
<feature type="region of interest" description="Disordered" evidence="18">
    <location>
        <begin position="886"/>
        <end position="911"/>
    </location>
</feature>
<dbReference type="Pfam" id="PF01839">
    <property type="entry name" value="FG-GAP"/>
    <property type="match status" value="2"/>
</dbReference>
<evidence type="ECO:0000256" key="15">
    <source>
        <dbReference type="ARBA" id="ARBA00023180"/>
    </source>
</evidence>
<dbReference type="Pfam" id="PF08441">
    <property type="entry name" value="Integrin_A_Ig_1"/>
    <property type="match status" value="1"/>
</dbReference>
<dbReference type="InterPro" id="IPR013517">
    <property type="entry name" value="FG-GAP"/>
</dbReference>
<feature type="domain" description="Integrin alpha third immunoglobulin-like" evidence="21">
    <location>
        <begin position="799"/>
        <end position="992"/>
    </location>
</feature>
<keyword evidence="7" id="KW-0677">Repeat</keyword>
<name>X2C5I8_CHICK</name>
<comment type="subcellular location">
    <subcellularLocation>
        <location evidence="1 17">Membrane</location>
        <topology evidence="1 17">Single-pass type I membrane protein</topology>
    </subcellularLocation>
</comment>
<dbReference type="GO" id="GO:0007229">
    <property type="term" value="P:integrin-mediated signaling pathway"/>
    <property type="evidence" value="ECO:0007669"/>
    <property type="project" value="UniProtKB-KW"/>
</dbReference>
<dbReference type="InterPro" id="IPR013649">
    <property type="entry name" value="Integrin_alpha_Ig-like_1"/>
</dbReference>
<dbReference type="PANTHER" id="PTHR23220:SF3">
    <property type="entry name" value="INTEGRIN ALPHA-5"/>
    <property type="match status" value="1"/>
</dbReference>
<dbReference type="Gene3D" id="1.20.5.930">
    <property type="entry name" value="Bicelle-embedded integrin alpha(iib) transmembrane segment"/>
    <property type="match status" value="1"/>
</dbReference>
<comment type="similarity">
    <text evidence="2 17">Belongs to the integrin alpha chain family.</text>
</comment>
<dbReference type="SMART" id="SM00191">
    <property type="entry name" value="Int_alpha"/>
    <property type="match status" value="5"/>
</dbReference>
<feature type="domain" description="Integrin alpha second immunoglobulin-like" evidence="20">
    <location>
        <begin position="647"/>
        <end position="789"/>
    </location>
</feature>
<dbReference type="GO" id="GO:0046872">
    <property type="term" value="F:metal ion binding"/>
    <property type="evidence" value="ECO:0007669"/>
    <property type="project" value="UniProtKB-KW"/>
</dbReference>
<evidence type="ECO:0000256" key="16">
    <source>
        <dbReference type="PROSITE-ProRule" id="PRU00803"/>
    </source>
</evidence>
<feature type="repeat" description="FG-GAP" evidence="16">
    <location>
        <begin position="39"/>
        <end position="101"/>
    </location>
</feature>
<dbReference type="PROSITE" id="PS00242">
    <property type="entry name" value="INTEGRIN_ALPHA"/>
    <property type="match status" value="1"/>
</dbReference>
<keyword evidence="6 17" id="KW-0732">Signal</keyword>
<sequence length="1053" mass="112755">MTPPAPPRRPRSCRLGSRALLPVLLPVLLPSVAAFNLETSRPFAFRGSPGSLFGFALDFYLPRPPSVSILVGAPKANTSQPNVTQGGAVYHCPWPPSTDCTPIDFDHIGTRSHPNDFGGNGTENPDPMEYKSLQWFGATVRAHNASILACAPLYSWRPIKDEGGRDPVGTCFLSIGNFSKFVEYAPCRSDLNSEAGQGYCQGGFSAEFTQTGRVLLGGPGSYFWQGQVMSATQEQIAASNYPEYFIHDVAGQLQTRQAAATYDDSYMGYSVAVGEFSGDATQDFVAGVPKGNLTYGYVTILNGTNMKSLYNFSGEQMAAYFGYAVAATDVNNDGLSDLLVGAPLFMERTGDGRVQEVGRVYLYLQGGGPLHGPPSMPPTPTMALTGPQEFGRFGSAIAALGDLDLDGFNDVAVGAPLGAEDRRGLVYIYSGRGAGLHPHPAQVLRGQWEPGRNPDFFGAALRGDTDLDGNGYPDLLVGAFGVDAAVVYRGRPIVHASASLTVVPTMFNPEERGCVLEGTDVHVPCINVSFCLNASGRHIPGPIGFAVELTLDGLKAPGGRRALFLGGREPTLSQTVPVPNGAGGRCHSMAVFLRNESEFRDKLSPIAVGLSFALDPHAPPDAHGLHPVLAATTRTRLEAKAHIQLDCGEDNICVPDLQLEAFTDRRAVYLGDRNSLNLTFIARNRVEGGGLRGRAAREAPPPRTVHRGCCTPMGTSQRSAVSWGGGNGSSPLVCDLGNPMKAGASIWGGLRFTIPHLSDSGKNVRFELQIRSKNANNSQSEVVALLLEVRAATRLSAFGVSRPEVVTVPEPGWAPPQPPQRLEDIGPPVEFVYEVVNEGPSAISHGTLELSCPLALGDRPVLYIVGHSGPWNCSANHGLDRLQLAGQQSRDSHALQRRDTRGGGGPPGPPGALGCPEAECFRLSCPMGGLEKQQRAILHLSARLWARSFLQREVRAQALRCDAEYRVLRLPYRVRPPHYPSQRLQVVTGLQWARAESSAGVPVWVVVLAVLLGLLLLALLSYGLYKLGFFKRSVPYGTAMEKAQLKPQAASEA</sequence>
<feature type="repeat" description="FG-GAP" evidence="16">
    <location>
        <begin position="442"/>
        <end position="505"/>
    </location>
</feature>
<keyword evidence="12 17" id="KW-0472">Membrane</keyword>
<keyword evidence="14 17" id="KW-0675">Receptor</keyword>
<dbReference type="FunFam" id="1.20.5.930:FF:000001">
    <property type="entry name" value="Integrin subunit alpha V"/>
    <property type="match status" value="1"/>
</dbReference>
<evidence type="ECO:0000256" key="11">
    <source>
        <dbReference type="ARBA" id="ARBA00023037"/>
    </source>
</evidence>
<evidence type="ECO:0000256" key="10">
    <source>
        <dbReference type="ARBA" id="ARBA00022989"/>
    </source>
</evidence>
<feature type="chain" id="PRO_5001426688" evidence="17">
    <location>
        <begin position="35"/>
        <end position="1053"/>
    </location>
</feature>
<keyword evidence="11 17" id="KW-0401">Integrin</keyword>
<protein>
    <submittedName>
        <fullName evidence="22">Integrin alpha 5</fullName>
    </submittedName>
</protein>
<dbReference type="Gene3D" id="2.60.40.1460">
    <property type="entry name" value="Integrin domains. Chain A, domain 2"/>
    <property type="match status" value="1"/>
</dbReference>
<evidence type="ECO:0000256" key="6">
    <source>
        <dbReference type="ARBA" id="ARBA00022729"/>
    </source>
</evidence>
<dbReference type="InterPro" id="IPR028994">
    <property type="entry name" value="Integrin_alpha_N"/>
</dbReference>
<evidence type="ECO:0000256" key="2">
    <source>
        <dbReference type="ARBA" id="ARBA00008054"/>
    </source>
</evidence>
<keyword evidence="8" id="KW-0106">Calcium</keyword>
<evidence type="ECO:0000259" key="19">
    <source>
        <dbReference type="Pfam" id="PF08441"/>
    </source>
</evidence>
<evidence type="ECO:0000256" key="12">
    <source>
        <dbReference type="ARBA" id="ARBA00023136"/>
    </source>
</evidence>
<keyword evidence="9 17" id="KW-0130">Cell adhesion</keyword>
<evidence type="ECO:0000256" key="14">
    <source>
        <dbReference type="ARBA" id="ARBA00023170"/>
    </source>
</evidence>
<feature type="region of interest" description="Disordered" evidence="18">
    <location>
        <begin position="692"/>
        <end position="711"/>
    </location>
</feature>
<dbReference type="AlphaFoldDB" id="X2C5I8"/>
<dbReference type="PRINTS" id="PR01185">
    <property type="entry name" value="INTEGRINA"/>
</dbReference>
<dbReference type="InterPro" id="IPR048285">
    <property type="entry name" value="Integrin_alpha_Ig-like_2"/>
</dbReference>
<dbReference type="Gene3D" id="2.130.10.130">
    <property type="entry name" value="Integrin alpha, N-terminal"/>
    <property type="match status" value="1"/>
</dbReference>
<feature type="repeat" description="FG-GAP" evidence="16">
    <location>
        <begin position="379"/>
        <end position="438"/>
    </location>
</feature>
<evidence type="ECO:0000259" key="21">
    <source>
        <dbReference type="Pfam" id="PF20806"/>
    </source>
</evidence>
<feature type="transmembrane region" description="Helical" evidence="17">
    <location>
        <begin position="1003"/>
        <end position="1025"/>
    </location>
</feature>
<dbReference type="InterPro" id="IPR032695">
    <property type="entry name" value="Integrin_dom_sf"/>
</dbReference>
<evidence type="ECO:0000256" key="5">
    <source>
        <dbReference type="ARBA" id="ARBA00022723"/>
    </source>
</evidence>
<evidence type="ECO:0000256" key="7">
    <source>
        <dbReference type="ARBA" id="ARBA00022737"/>
    </source>
</evidence>
<evidence type="ECO:0000256" key="8">
    <source>
        <dbReference type="ARBA" id="ARBA00022837"/>
    </source>
</evidence>
<evidence type="ECO:0000256" key="1">
    <source>
        <dbReference type="ARBA" id="ARBA00004479"/>
    </source>
</evidence>
<dbReference type="GO" id="GO:0007155">
    <property type="term" value="P:cell adhesion"/>
    <property type="evidence" value="ECO:0007669"/>
    <property type="project" value="UniProtKB-KW"/>
</dbReference>
<feature type="signal peptide" evidence="17">
    <location>
        <begin position="1"/>
        <end position="34"/>
    </location>
</feature>
<evidence type="ECO:0000259" key="20">
    <source>
        <dbReference type="Pfam" id="PF20805"/>
    </source>
</evidence>
<proteinExistence type="evidence at transcript level"/>
<dbReference type="PANTHER" id="PTHR23220">
    <property type="entry name" value="INTEGRIN ALPHA"/>
    <property type="match status" value="1"/>
</dbReference>
<evidence type="ECO:0000256" key="18">
    <source>
        <dbReference type="SAM" id="MobiDB-lite"/>
    </source>
</evidence>
<dbReference type="InterPro" id="IPR018184">
    <property type="entry name" value="Integrin_alpha_C_CS"/>
</dbReference>
<dbReference type="Pfam" id="PF20805">
    <property type="entry name" value="Integrin_A_Ig_2"/>
    <property type="match status" value="1"/>
</dbReference>
<dbReference type="InterPro" id="IPR013519">
    <property type="entry name" value="Int_alpha_beta-p"/>
</dbReference>
<dbReference type="EMBL" id="KC439457">
    <property type="protein sequence ID" value="AGI61066.1"/>
    <property type="molecule type" value="mRNA"/>
</dbReference>
<evidence type="ECO:0000313" key="22">
    <source>
        <dbReference type="EMBL" id="AGI61066.1"/>
    </source>
</evidence>
<keyword evidence="4 17" id="KW-0812">Transmembrane</keyword>
<dbReference type="VEuPathDB" id="HostDB:geneid_378932"/>
<keyword evidence="3" id="KW-0165">Cleavage on pair of basic residues</keyword>
<dbReference type="FunFam" id="2.130.10.130:FF:000003">
    <property type="entry name" value="Integrin alpha V"/>
    <property type="match status" value="1"/>
</dbReference>
<reference evidence="22" key="1">
    <citation type="submission" date="2013-01" db="EMBL/GenBank/DDBJ databases">
        <title>Cloning and characterization of chicken alpha 5 integrin: Endogenous and experimental expression in early chicken embryos.</title>
        <authorList>
            <person name="Endo Y."/>
            <person name="Ishiwata-Endo H."/>
            <person name="Yamada K.M."/>
        </authorList>
    </citation>
    <scope>NUCLEOTIDE SEQUENCE</scope>
</reference>
<keyword evidence="13" id="KW-1015">Disulfide bond</keyword>
<dbReference type="PROSITE" id="PS51470">
    <property type="entry name" value="FG_GAP"/>
    <property type="match status" value="5"/>
</dbReference>
<gene>
    <name evidence="22" type="primary">Itga5</name>
</gene>
<evidence type="ECO:0000256" key="3">
    <source>
        <dbReference type="ARBA" id="ARBA00022685"/>
    </source>
</evidence>
<accession>X2C5I8</accession>
<feature type="repeat" description="FG-GAP" evidence="16">
    <location>
        <begin position="307"/>
        <end position="372"/>
    </location>
</feature>
<keyword evidence="5" id="KW-0479">Metal-binding</keyword>
<dbReference type="Gene3D" id="2.60.40.1530">
    <property type="entry name" value="ntegrin, alpha v. Chain A, domain 4"/>
    <property type="match status" value="1"/>
</dbReference>
<organism evidence="22">
    <name type="scientific">Gallus gallus</name>
    <name type="common">Chicken</name>
    <dbReference type="NCBI Taxonomy" id="9031"/>
    <lineage>
        <taxon>Eukaryota</taxon>
        <taxon>Metazoa</taxon>
        <taxon>Chordata</taxon>
        <taxon>Craniata</taxon>
        <taxon>Vertebrata</taxon>
        <taxon>Euteleostomi</taxon>
        <taxon>Archelosauria</taxon>
        <taxon>Archosauria</taxon>
        <taxon>Dinosauria</taxon>
        <taxon>Saurischia</taxon>
        <taxon>Theropoda</taxon>
        <taxon>Coelurosauria</taxon>
        <taxon>Aves</taxon>
        <taxon>Neognathae</taxon>
        <taxon>Galloanserae</taxon>
        <taxon>Galliformes</taxon>
        <taxon>Phasianidae</taxon>
        <taxon>Phasianinae</taxon>
        <taxon>Gallus</taxon>
    </lineage>
</organism>
<dbReference type="Gene3D" id="2.60.40.1510">
    <property type="entry name" value="ntegrin, alpha v. Chain A, domain 3"/>
    <property type="match status" value="1"/>
</dbReference>
<dbReference type="Pfam" id="PF20806">
    <property type="entry name" value="Integrin_A_Ig_3"/>
    <property type="match status" value="1"/>
</dbReference>
<feature type="domain" description="Integrin alpha first immunoglubulin-like" evidence="19">
    <location>
        <begin position="491"/>
        <end position="646"/>
    </location>
</feature>
<keyword evidence="10 17" id="KW-1133">Transmembrane helix</keyword>
<evidence type="ECO:0000256" key="13">
    <source>
        <dbReference type="ARBA" id="ARBA00023157"/>
    </source>
</evidence>
<dbReference type="InterPro" id="IPR048286">
    <property type="entry name" value="Integrin_alpha_Ig-like_3"/>
</dbReference>
<dbReference type="GO" id="GO:0008305">
    <property type="term" value="C:integrin complex"/>
    <property type="evidence" value="ECO:0007669"/>
    <property type="project" value="InterPro"/>
</dbReference>
<dbReference type="InterPro" id="IPR000413">
    <property type="entry name" value="Integrin_alpha"/>
</dbReference>
<evidence type="ECO:0000256" key="9">
    <source>
        <dbReference type="ARBA" id="ARBA00022889"/>
    </source>
</evidence>
<feature type="compositionally biased region" description="Basic and acidic residues" evidence="18">
    <location>
        <begin position="890"/>
        <end position="901"/>
    </location>
</feature>
<dbReference type="FunFam" id="2.60.40.1460:FF:000001">
    <property type="entry name" value="Integrin, alpha V"/>
    <property type="match status" value="1"/>
</dbReference>